<evidence type="ECO:0000313" key="12">
    <source>
        <dbReference type="Proteomes" id="UP001056483"/>
    </source>
</evidence>
<dbReference type="PANTHER" id="PTHR43876:SF10">
    <property type="entry name" value="3-DEMETHOXYUBIQUINOL 3-HYDROXYLASE"/>
    <property type="match status" value="1"/>
</dbReference>
<dbReference type="PANTHER" id="PTHR43876">
    <property type="entry name" value="UBIQUINONE BIOSYNTHESIS MONOOXYGENASE COQ6, MITOCHONDRIAL"/>
    <property type="match status" value="1"/>
</dbReference>
<protein>
    <submittedName>
        <fullName evidence="10">FAD-dependent monooxygenase</fullName>
    </submittedName>
</protein>
<dbReference type="SUPFAM" id="SSF51905">
    <property type="entry name" value="FAD/NAD(P)-binding domain"/>
    <property type="match status" value="1"/>
</dbReference>
<dbReference type="RefSeq" id="WP_250248175.1">
    <property type="nucleotide sequence ID" value="NZ_CP097750.1"/>
</dbReference>
<comment type="similarity">
    <text evidence="3">Belongs to the UbiH/COQ6 family.</text>
</comment>
<dbReference type="NCBIfam" id="TIGR01988">
    <property type="entry name" value="Ubi-OHases"/>
    <property type="match status" value="1"/>
</dbReference>
<keyword evidence="4" id="KW-0285">Flavoprotein</keyword>
<dbReference type="InterPro" id="IPR051205">
    <property type="entry name" value="UbiH/COQ6_monooxygenase"/>
</dbReference>
<dbReference type="AlphaFoldDB" id="A0AAE9L682"/>
<dbReference type="KEGG" id="bhb:M9394_03215"/>
<evidence type="ECO:0000313" key="9">
    <source>
        <dbReference type="EMBL" id="URJ24730.1"/>
    </source>
</evidence>
<dbReference type="Proteomes" id="UP001056483">
    <property type="component" value="Chromosome"/>
</dbReference>
<evidence type="ECO:0000313" key="10">
    <source>
        <dbReference type="EMBL" id="URJ27532.1"/>
    </source>
</evidence>
<comment type="cofactor">
    <cofactor evidence="1">
        <name>FAD</name>
        <dbReference type="ChEBI" id="CHEBI:57692"/>
    </cofactor>
</comment>
<evidence type="ECO:0000256" key="6">
    <source>
        <dbReference type="ARBA" id="ARBA00023002"/>
    </source>
</evidence>
<dbReference type="GO" id="GO:0006744">
    <property type="term" value="P:ubiquinone biosynthetic process"/>
    <property type="evidence" value="ECO:0007669"/>
    <property type="project" value="InterPro"/>
</dbReference>
<name>A0AAE9L682_9ENTR</name>
<comment type="pathway">
    <text evidence="2">Cofactor biosynthesis; ubiquinone biosynthesis.</text>
</comment>
<keyword evidence="12" id="KW-1185">Reference proteome</keyword>
<sequence length="389" mass="44180">MNKLFCDVLIFGAGIIGASLALRLSKSGIKVIIVDHTHPVPMKKKPHIRVAAINYASIEFLKQINIWKKIPSNFCTPYHRLEVWECPASKVIFHAISAGVSTMGCIIENNRLQSALWEDFVNFKTITLYCPSTLVSTHYDGFCWRCILDNGVVVVSRLLIGADGIYSQVRKILGIGVIGWKYRQFCMLLTIKTDKCKSGTIWQIFTPCGPIGFLPLYNHWGSLMWYNTSERIQELQQLPVAMLEKEIENNFQKQLGNVKLHNMTVVPLIRQCAYNYITSGGALVGDAVHSLHPLAGQGINLGLRDVMSLSQLLINSRVFDEYSSISEVLISYQKSRKYDSFLMQSCIDWLYVIFHNNYLPLKIARNIAFMTVERSLYLKRKVLKYALGV</sequence>
<dbReference type="EMBL" id="CP097750">
    <property type="protein sequence ID" value="URJ24730.1"/>
    <property type="molecule type" value="Genomic_DNA"/>
</dbReference>
<evidence type="ECO:0000313" key="11">
    <source>
        <dbReference type="Proteomes" id="UP001056323"/>
    </source>
</evidence>
<evidence type="ECO:0000256" key="7">
    <source>
        <dbReference type="ARBA" id="ARBA00023033"/>
    </source>
</evidence>
<dbReference type="InterPro" id="IPR036188">
    <property type="entry name" value="FAD/NAD-bd_sf"/>
</dbReference>
<evidence type="ECO:0000256" key="2">
    <source>
        <dbReference type="ARBA" id="ARBA00004749"/>
    </source>
</evidence>
<keyword evidence="7 10" id="KW-0503">Monooxygenase</keyword>
<keyword evidence="5" id="KW-0274">FAD</keyword>
<dbReference type="PRINTS" id="PR00420">
    <property type="entry name" value="RNGMNOXGNASE"/>
</dbReference>
<dbReference type="InterPro" id="IPR002938">
    <property type="entry name" value="FAD-bd"/>
</dbReference>
<evidence type="ECO:0000256" key="1">
    <source>
        <dbReference type="ARBA" id="ARBA00001974"/>
    </source>
</evidence>
<dbReference type="Proteomes" id="UP001056323">
    <property type="component" value="Chromosome"/>
</dbReference>
<organism evidence="10 11">
    <name type="scientific">Candidatus Blochmanniella camponoti</name>
    <dbReference type="NCBI Taxonomy" id="108080"/>
    <lineage>
        <taxon>Bacteria</taxon>
        <taxon>Pseudomonadati</taxon>
        <taxon>Pseudomonadota</taxon>
        <taxon>Gammaproteobacteria</taxon>
        <taxon>Enterobacterales</taxon>
        <taxon>Enterobacteriaceae</taxon>
        <taxon>ant endosymbionts</taxon>
        <taxon>Candidatus Blochmanniella</taxon>
    </lineage>
</organism>
<evidence type="ECO:0000259" key="8">
    <source>
        <dbReference type="Pfam" id="PF01494"/>
    </source>
</evidence>
<dbReference type="EMBL" id="CP097751">
    <property type="protein sequence ID" value="URJ27532.1"/>
    <property type="molecule type" value="Genomic_DNA"/>
</dbReference>
<accession>A0AAE9L682</accession>
<dbReference type="InterPro" id="IPR018168">
    <property type="entry name" value="Ubi_Hdrlase_CS"/>
</dbReference>
<dbReference type="Gene3D" id="3.50.50.60">
    <property type="entry name" value="FAD/NAD(P)-binding domain"/>
    <property type="match status" value="2"/>
</dbReference>
<evidence type="ECO:0000256" key="4">
    <source>
        <dbReference type="ARBA" id="ARBA00022630"/>
    </source>
</evidence>
<dbReference type="GO" id="GO:0071949">
    <property type="term" value="F:FAD binding"/>
    <property type="evidence" value="ECO:0007669"/>
    <property type="project" value="InterPro"/>
</dbReference>
<dbReference type="GO" id="GO:0008682">
    <property type="term" value="F:3-demethoxyubiquinol 3-hydroxylase activity"/>
    <property type="evidence" value="ECO:0007669"/>
    <property type="project" value="TreeGrafter"/>
</dbReference>
<reference evidence="10" key="1">
    <citation type="submission" date="2022-05" db="EMBL/GenBank/DDBJ databases">
        <title>Impact of host demography and evolutionary history on endosymbiont molecular evolution: a test in carpenter ants (Genus Camponotus) and their Blochmannia endosymbionts.</title>
        <authorList>
            <person name="Manthey J.D."/>
            <person name="Giron J.C."/>
            <person name="Hruska J.P."/>
        </authorList>
    </citation>
    <scope>NUCLEOTIDE SEQUENCE</scope>
    <source>
        <strain evidence="10">C-049</strain>
        <strain evidence="9">C-050</strain>
    </source>
</reference>
<proteinExistence type="inferred from homology"/>
<gene>
    <name evidence="10" type="ORF">M9394_03215</name>
    <name evidence="9" type="ORF">M9404_01265</name>
</gene>
<keyword evidence="6" id="KW-0560">Oxidoreductase</keyword>
<evidence type="ECO:0000256" key="5">
    <source>
        <dbReference type="ARBA" id="ARBA00022827"/>
    </source>
</evidence>
<feature type="domain" description="FAD-binding" evidence="8">
    <location>
        <begin position="6"/>
        <end position="314"/>
    </location>
</feature>
<dbReference type="PROSITE" id="PS01304">
    <property type="entry name" value="UBIH"/>
    <property type="match status" value="1"/>
</dbReference>
<dbReference type="InterPro" id="IPR010971">
    <property type="entry name" value="UbiH/COQ6"/>
</dbReference>
<evidence type="ECO:0000256" key="3">
    <source>
        <dbReference type="ARBA" id="ARBA00005349"/>
    </source>
</evidence>
<dbReference type="Pfam" id="PF01494">
    <property type="entry name" value="FAD_binding_3"/>
    <property type="match status" value="1"/>
</dbReference>